<dbReference type="EMBL" id="JH717839">
    <property type="protein sequence ID" value="EWZ00859.1"/>
    <property type="molecule type" value="Genomic_DNA"/>
</dbReference>
<evidence type="ECO:0000313" key="2">
    <source>
        <dbReference type="Proteomes" id="UP000030753"/>
    </source>
</evidence>
<reference evidence="1 2" key="1">
    <citation type="submission" date="2011-06" db="EMBL/GenBank/DDBJ databases">
        <title>The Genome Sequence of Fusarium oxysporum FOSC 3-a.</title>
        <authorList>
            <consortium name="The Broad Institute Genome Sequencing Platform"/>
            <person name="Ma L.-J."/>
            <person name="Gale L.R."/>
            <person name="Schwartz D.C."/>
            <person name="Zhou S."/>
            <person name="Corby-Kistler H."/>
            <person name="Young S.K."/>
            <person name="Zeng Q."/>
            <person name="Gargeya S."/>
            <person name="Fitzgerald M."/>
            <person name="Haas B."/>
            <person name="Abouelleil A."/>
            <person name="Alvarado L."/>
            <person name="Arachchi H.M."/>
            <person name="Berlin A."/>
            <person name="Brown A."/>
            <person name="Chapman S.B."/>
            <person name="Chen Z."/>
            <person name="Dunbar C."/>
            <person name="Freedman E."/>
            <person name="Gearin G."/>
            <person name="Gellesch M."/>
            <person name="Goldberg J."/>
            <person name="Griggs A."/>
            <person name="Gujja S."/>
            <person name="Heiman D."/>
            <person name="Howarth C."/>
            <person name="Larson L."/>
            <person name="Lui A."/>
            <person name="MacDonald P.J.P."/>
            <person name="Mehta T."/>
            <person name="Montmayeur A."/>
            <person name="Murphy C."/>
            <person name="Neiman D."/>
            <person name="Pearson M."/>
            <person name="Priest M."/>
            <person name="Roberts A."/>
            <person name="Saif S."/>
            <person name="Shea T."/>
            <person name="Shenoy N."/>
            <person name="Sisk P."/>
            <person name="Stolte C."/>
            <person name="Sykes S."/>
            <person name="Wortman J."/>
            <person name="Nusbaum C."/>
            <person name="Birren B."/>
        </authorList>
    </citation>
    <scope>NUCLEOTIDE SEQUENCE [LARGE SCALE GENOMIC DNA]</scope>
    <source>
        <strain evidence="2">FOSC 3-a</strain>
    </source>
</reference>
<name>W9J0S7_FUSOX</name>
<proteinExistence type="predicted"/>
<organism evidence="1 2">
    <name type="scientific">Fusarium oxysporum NRRL 32931</name>
    <dbReference type="NCBI Taxonomy" id="660029"/>
    <lineage>
        <taxon>Eukaryota</taxon>
        <taxon>Fungi</taxon>
        <taxon>Dikarya</taxon>
        <taxon>Ascomycota</taxon>
        <taxon>Pezizomycotina</taxon>
        <taxon>Sordariomycetes</taxon>
        <taxon>Hypocreomycetidae</taxon>
        <taxon>Hypocreales</taxon>
        <taxon>Nectriaceae</taxon>
        <taxon>Fusarium</taxon>
        <taxon>Fusarium oxysporum species complex</taxon>
    </lineage>
</organism>
<dbReference type="HOGENOM" id="CLU_3320074_0_0_1"/>
<accession>W9J0S7</accession>
<gene>
    <name evidence="1" type="ORF">FOYG_00605</name>
</gene>
<protein>
    <submittedName>
        <fullName evidence="1">Uncharacterized protein</fullName>
    </submittedName>
</protein>
<sequence length="43" mass="4994">MYLSGRGMDYASSWDMIEVVVLTQDKVAGSWPTEAYMDREYLK</sequence>
<dbReference type="AlphaFoldDB" id="W9J0S7"/>
<dbReference type="Proteomes" id="UP000030753">
    <property type="component" value="Unassembled WGS sequence"/>
</dbReference>
<evidence type="ECO:0000313" key="1">
    <source>
        <dbReference type="EMBL" id="EWZ00859.1"/>
    </source>
</evidence>